<dbReference type="SUPFAM" id="SSF51735">
    <property type="entry name" value="NAD(P)-binding Rossmann-fold domains"/>
    <property type="match status" value="1"/>
</dbReference>
<dbReference type="GO" id="GO:0016491">
    <property type="term" value="F:oxidoreductase activity"/>
    <property type="evidence" value="ECO:0007669"/>
    <property type="project" value="InterPro"/>
</dbReference>
<organism evidence="2 3">
    <name type="scientific">Rathayibacter festucae DSM 15932</name>
    <dbReference type="NCBI Taxonomy" id="1328866"/>
    <lineage>
        <taxon>Bacteria</taxon>
        <taxon>Bacillati</taxon>
        <taxon>Actinomycetota</taxon>
        <taxon>Actinomycetes</taxon>
        <taxon>Micrococcales</taxon>
        <taxon>Microbacteriaceae</taxon>
        <taxon>Rathayibacter</taxon>
    </lineage>
</organism>
<dbReference type="RefSeq" id="WP_127888312.1">
    <property type="nucleotide sequence ID" value="NZ_CP028137.1"/>
</dbReference>
<dbReference type="Proteomes" id="UP000285317">
    <property type="component" value="Chromosome"/>
</dbReference>
<sequence>MTTALPLTTTRVVLPGLVEPSGLLLEQAAVEPPAAGELLVAVEATGISFAEQSMRRGRYFAQPAFPFTPGYDLVGRVLAVGPGGDASLEGRRVAALTKTGGWTGHARVAARDCVLVPEGVAPEDAEAVVVNGVTAWQMLHRSARLSCGDTILLFGANGGVGGLVHRLASLEGIRVIGAASPRHHDALRAAGVEPVDYADPELAARVRELAPGGVQAVFDNIGGETTRLAWSLLAPGGTLVAYAIVSASTGSIWPPFLKQLARVQAYQLAPNGKRAVFYDLWSGHSLRPARFRARLEEDLGRVLALLADGSLTANIAARFPLTEIVAAMELAESRTLDGKVILLP</sequence>
<name>A0A3Q9UZH7_9MICO</name>
<evidence type="ECO:0000313" key="3">
    <source>
        <dbReference type="Proteomes" id="UP000285317"/>
    </source>
</evidence>
<dbReference type="InterPro" id="IPR036291">
    <property type="entry name" value="NAD(P)-bd_dom_sf"/>
</dbReference>
<dbReference type="InterPro" id="IPR013154">
    <property type="entry name" value="ADH-like_N"/>
</dbReference>
<dbReference type="SUPFAM" id="SSF50129">
    <property type="entry name" value="GroES-like"/>
    <property type="match status" value="1"/>
</dbReference>
<dbReference type="InterPro" id="IPR020843">
    <property type="entry name" value="ER"/>
</dbReference>
<protein>
    <submittedName>
        <fullName evidence="2">NADPH:quinone reductase</fullName>
    </submittedName>
</protein>
<dbReference type="CDD" id="cd08273">
    <property type="entry name" value="MDR8"/>
    <property type="match status" value="1"/>
</dbReference>
<accession>A0A3Q9UZH7</accession>
<dbReference type="Pfam" id="PF08240">
    <property type="entry name" value="ADH_N"/>
    <property type="match status" value="1"/>
</dbReference>
<feature type="domain" description="Enoyl reductase (ER)" evidence="1">
    <location>
        <begin position="16"/>
        <end position="342"/>
    </location>
</feature>
<dbReference type="KEGG" id="rfs:C1I64_19175"/>
<dbReference type="EMBL" id="CP028137">
    <property type="protein sequence ID" value="AZZ53943.1"/>
    <property type="molecule type" value="Genomic_DNA"/>
</dbReference>
<evidence type="ECO:0000313" key="2">
    <source>
        <dbReference type="EMBL" id="AZZ53943.1"/>
    </source>
</evidence>
<dbReference type="Gene3D" id="3.90.180.10">
    <property type="entry name" value="Medium-chain alcohol dehydrogenases, catalytic domain"/>
    <property type="match status" value="1"/>
</dbReference>
<dbReference type="InterPro" id="IPR051397">
    <property type="entry name" value="Zn-ADH-like_protein"/>
</dbReference>
<proteinExistence type="predicted"/>
<dbReference type="SMART" id="SM00829">
    <property type="entry name" value="PKS_ER"/>
    <property type="match status" value="1"/>
</dbReference>
<evidence type="ECO:0000259" key="1">
    <source>
        <dbReference type="SMART" id="SM00829"/>
    </source>
</evidence>
<dbReference type="PANTHER" id="PTHR43677:SF4">
    <property type="entry name" value="QUINONE OXIDOREDUCTASE-LIKE PROTEIN 2"/>
    <property type="match status" value="1"/>
</dbReference>
<gene>
    <name evidence="2" type="ORF">C1I64_19175</name>
</gene>
<dbReference type="Gene3D" id="3.40.50.720">
    <property type="entry name" value="NAD(P)-binding Rossmann-like Domain"/>
    <property type="match status" value="1"/>
</dbReference>
<dbReference type="Pfam" id="PF13602">
    <property type="entry name" value="ADH_zinc_N_2"/>
    <property type="match status" value="1"/>
</dbReference>
<dbReference type="PANTHER" id="PTHR43677">
    <property type="entry name" value="SHORT-CHAIN DEHYDROGENASE/REDUCTASE"/>
    <property type="match status" value="1"/>
</dbReference>
<dbReference type="AlphaFoldDB" id="A0A3Q9UZH7"/>
<dbReference type="InterPro" id="IPR011032">
    <property type="entry name" value="GroES-like_sf"/>
</dbReference>
<reference evidence="2 3" key="1">
    <citation type="submission" date="2018-03" db="EMBL/GenBank/DDBJ databases">
        <title>Bacteriophage NCPPB3778 and a type I-E CRISPR drive the evolution of the US Biological Select Agent, Rathayibacter toxicus.</title>
        <authorList>
            <person name="Davis E.W.II."/>
            <person name="Tabima J.F."/>
            <person name="Weisberg A.J."/>
            <person name="Dantas Lopes L."/>
            <person name="Wiseman M.S."/>
            <person name="Wiseman M.S."/>
            <person name="Pupko T."/>
            <person name="Belcher M.S."/>
            <person name="Sechler A.J."/>
            <person name="Tancos M.A."/>
            <person name="Schroeder B.K."/>
            <person name="Murray T.D."/>
            <person name="Luster D.G."/>
            <person name="Schneider W.L."/>
            <person name="Rogers E."/>
            <person name="Andreote F.D."/>
            <person name="Grunwald N.J."/>
            <person name="Putnam M.L."/>
            <person name="Chang J.H."/>
        </authorList>
    </citation>
    <scope>NUCLEOTIDE SEQUENCE [LARGE SCALE GENOMIC DNA]</scope>
    <source>
        <strain evidence="2 3">DSM 15932</strain>
    </source>
</reference>